<keyword evidence="2" id="KW-1185">Reference proteome</keyword>
<dbReference type="RefSeq" id="WP_209972758.1">
    <property type="nucleotide sequence ID" value="NZ_JAGGLB010000011.1"/>
</dbReference>
<name>A0ABS4IWS8_9BACL</name>
<accession>A0ABS4IWS8</accession>
<dbReference type="PIRSF" id="PIRSF038931">
    <property type="entry name" value="GerQ"/>
    <property type="match status" value="1"/>
</dbReference>
<reference evidence="1 2" key="1">
    <citation type="submission" date="2021-03" db="EMBL/GenBank/DDBJ databases">
        <title>Genomic Encyclopedia of Type Strains, Phase IV (KMG-IV): sequencing the most valuable type-strain genomes for metagenomic binning, comparative biology and taxonomic classification.</title>
        <authorList>
            <person name="Goeker M."/>
        </authorList>
    </citation>
    <scope>NUCLEOTIDE SEQUENCE [LARGE SCALE GENOMIC DNA]</scope>
    <source>
        <strain evidence="1 2">DSM 26048</strain>
    </source>
</reference>
<dbReference type="Pfam" id="PF09671">
    <property type="entry name" value="Spore_GerQ"/>
    <property type="match status" value="1"/>
</dbReference>
<protein>
    <submittedName>
        <fullName evidence="1">Spore germination protein Q</fullName>
    </submittedName>
</protein>
<sequence>MMNNPFNMGMQAPYGYAAPGYQSPCQQQMPVAGASSFVPMIPAGSAIPTTGAAQTGINVPGQLPIEESFIENILRLNLGKMATIYMTYENNSQWNAKIFKGRLEAAGRDHIIISDPKTGMRYLLLMVNLDYITFDEELKYSPSFGRNTDIL</sequence>
<evidence type="ECO:0000313" key="1">
    <source>
        <dbReference type="EMBL" id="MBP1992045.1"/>
    </source>
</evidence>
<organism evidence="1 2">
    <name type="scientific">Paenibacillus eucommiae</name>
    <dbReference type="NCBI Taxonomy" id="1355755"/>
    <lineage>
        <taxon>Bacteria</taxon>
        <taxon>Bacillati</taxon>
        <taxon>Bacillota</taxon>
        <taxon>Bacilli</taxon>
        <taxon>Bacillales</taxon>
        <taxon>Paenibacillaceae</taxon>
        <taxon>Paenibacillus</taxon>
    </lineage>
</organism>
<comment type="caution">
    <text evidence="1">The sequence shown here is derived from an EMBL/GenBank/DDBJ whole genome shotgun (WGS) entry which is preliminary data.</text>
</comment>
<dbReference type="NCBIfam" id="TIGR02728">
    <property type="entry name" value="spore_gerQ"/>
    <property type="match status" value="1"/>
</dbReference>
<dbReference type="EMBL" id="JAGGLB010000011">
    <property type="protein sequence ID" value="MBP1992045.1"/>
    <property type="molecule type" value="Genomic_DNA"/>
</dbReference>
<evidence type="ECO:0000313" key="2">
    <source>
        <dbReference type="Proteomes" id="UP001519287"/>
    </source>
</evidence>
<dbReference type="Proteomes" id="UP001519287">
    <property type="component" value="Unassembled WGS sequence"/>
</dbReference>
<proteinExistence type="predicted"/>
<dbReference type="InterPro" id="IPR014099">
    <property type="entry name" value="Spore_coat_GerQ"/>
</dbReference>
<gene>
    <name evidence="1" type="ORF">J2Z66_003653</name>
</gene>